<dbReference type="EMBL" id="JAKWJU010000002">
    <property type="protein sequence ID" value="MCH6160852.1"/>
    <property type="molecule type" value="Genomic_DNA"/>
</dbReference>
<organism evidence="3 4">
    <name type="scientific">Streptomyces marispadix</name>
    <dbReference type="NCBI Taxonomy" id="2922868"/>
    <lineage>
        <taxon>Bacteria</taxon>
        <taxon>Bacillati</taxon>
        <taxon>Actinomycetota</taxon>
        <taxon>Actinomycetes</taxon>
        <taxon>Kitasatosporales</taxon>
        <taxon>Streptomycetaceae</taxon>
        <taxon>Streptomyces</taxon>
    </lineage>
</organism>
<dbReference type="InterPro" id="IPR011055">
    <property type="entry name" value="Dup_hybrid_motif"/>
</dbReference>
<comment type="caution">
    <text evidence="3">The sequence shown here is derived from an EMBL/GenBank/DDBJ whole genome shotgun (WGS) entry which is preliminary data.</text>
</comment>
<feature type="domain" description="M23ase beta-sheet core" evidence="2">
    <location>
        <begin position="79"/>
        <end position="164"/>
    </location>
</feature>
<feature type="chain" id="PRO_5046899658" evidence="1">
    <location>
        <begin position="22"/>
        <end position="189"/>
    </location>
</feature>
<reference evidence="3" key="1">
    <citation type="submission" date="2022-03" db="EMBL/GenBank/DDBJ databases">
        <authorList>
            <person name="Santos J.D.N."/>
            <person name="Kallscheuer N."/>
            <person name="Jogler C."/>
            <person name="Lage O.M."/>
        </authorList>
    </citation>
    <scope>NUCLEOTIDE SEQUENCE</scope>
    <source>
        <strain evidence="3">M600PL45_2</strain>
    </source>
</reference>
<sequence>MKRRTRWLLASGGGVAALVVAAPVVVATPGASSSAAARPAFKVPFRCGQSWVGSNWDGHSPNHSIDWNHYDSGGTPDDRGRVVLASAPGKVVASYYSKSDGYGNTIVIGHGNGWQTRYAHLKSRGVARGDQVKQGQQIGKVGATSAIYDFTPHLHYEQIQNGDVVVSVVQGFRWSDYTKRSQESRNNCG</sequence>
<dbReference type="PANTHER" id="PTHR21666">
    <property type="entry name" value="PEPTIDASE-RELATED"/>
    <property type="match status" value="1"/>
</dbReference>
<dbReference type="Proteomes" id="UP001166784">
    <property type="component" value="Unassembled WGS sequence"/>
</dbReference>
<reference evidence="3" key="2">
    <citation type="journal article" date="2023" name="Int. J. Syst. Evol. Microbiol.">
        <title>Streptomyces marispadix sp. nov., isolated from marine beach sediment of the Northern Coast of Portugal.</title>
        <authorList>
            <person name="dos Santos J.D.N."/>
            <person name="Vitorino I.R."/>
            <person name="Kallscheuer N."/>
            <person name="Srivastava A."/>
            <person name="Krautwurst S."/>
            <person name="Marz M."/>
            <person name="Jogler C."/>
            <person name="Lobo Da Cunha A."/>
            <person name="Catita J."/>
            <person name="Goncalves H."/>
            <person name="Gonzalez I."/>
            <person name="Reyes F."/>
            <person name="Lage O.M."/>
        </authorList>
    </citation>
    <scope>NUCLEOTIDE SEQUENCE</scope>
    <source>
        <strain evidence="3">M600PL45_2</strain>
    </source>
</reference>
<evidence type="ECO:0000313" key="3">
    <source>
        <dbReference type="EMBL" id="MCH6160852.1"/>
    </source>
</evidence>
<dbReference type="Gene3D" id="2.70.70.10">
    <property type="entry name" value="Glucose Permease (Domain IIA)"/>
    <property type="match status" value="1"/>
</dbReference>
<name>A0ABS9SX34_9ACTN</name>
<protein>
    <submittedName>
        <fullName evidence="3">M23 family metallopeptidase</fullName>
    </submittedName>
</protein>
<dbReference type="Pfam" id="PF01551">
    <property type="entry name" value="Peptidase_M23"/>
    <property type="match status" value="1"/>
</dbReference>
<dbReference type="InterPro" id="IPR050570">
    <property type="entry name" value="Cell_wall_metabolism_enzyme"/>
</dbReference>
<dbReference type="InterPro" id="IPR016047">
    <property type="entry name" value="M23ase_b-sheet_dom"/>
</dbReference>
<accession>A0ABS9SX34</accession>
<dbReference type="SUPFAM" id="SSF51261">
    <property type="entry name" value="Duplicated hybrid motif"/>
    <property type="match status" value="1"/>
</dbReference>
<evidence type="ECO:0000313" key="4">
    <source>
        <dbReference type="Proteomes" id="UP001166784"/>
    </source>
</evidence>
<proteinExistence type="predicted"/>
<feature type="signal peptide" evidence="1">
    <location>
        <begin position="1"/>
        <end position="21"/>
    </location>
</feature>
<gene>
    <name evidence="3" type="ORF">MMA15_10710</name>
</gene>
<evidence type="ECO:0000259" key="2">
    <source>
        <dbReference type="Pfam" id="PF01551"/>
    </source>
</evidence>
<evidence type="ECO:0000256" key="1">
    <source>
        <dbReference type="SAM" id="SignalP"/>
    </source>
</evidence>
<keyword evidence="4" id="KW-1185">Reference proteome</keyword>
<keyword evidence="1" id="KW-0732">Signal</keyword>
<dbReference type="PANTHER" id="PTHR21666:SF270">
    <property type="entry name" value="MUREIN HYDROLASE ACTIVATOR ENVC"/>
    <property type="match status" value="1"/>
</dbReference>
<dbReference type="CDD" id="cd12797">
    <property type="entry name" value="M23_peptidase"/>
    <property type="match status" value="1"/>
</dbReference>
<dbReference type="RefSeq" id="WP_241058877.1">
    <property type="nucleotide sequence ID" value="NZ_JAKWJU010000002.1"/>
</dbReference>